<feature type="domain" description="RNA polymerase sigma-70 region 4" evidence="7">
    <location>
        <begin position="188"/>
        <end position="235"/>
    </location>
</feature>
<dbReference type="Pfam" id="PF04545">
    <property type="entry name" value="Sigma70_r4"/>
    <property type="match status" value="1"/>
</dbReference>
<evidence type="ECO:0000256" key="1">
    <source>
        <dbReference type="ARBA" id="ARBA00023015"/>
    </source>
</evidence>
<dbReference type="PANTHER" id="PTHR30385">
    <property type="entry name" value="SIGMA FACTOR F FLAGELLAR"/>
    <property type="match status" value="1"/>
</dbReference>
<dbReference type="InterPro" id="IPR012845">
    <property type="entry name" value="RNA_pol_sigma_FliA_WhiG"/>
</dbReference>
<dbReference type="InterPro" id="IPR014284">
    <property type="entry name" value="RNA_pol_sigma-70_dom"/>
</dbReference>
<dbReference type="Pfam" id="PF04539">
    <property type="entry name" value="Sigma70_r3"/>
    <property type="match status" value="1"/>
</dbReference>
<comment type="caution">
    <text evidence="8">The sequence shown here is derived from an EMBL/GenBank/DDBJ whole genome shotgun (WGS) entry which is preliminary data.</text>
</comment>
<dbReference type="Proteomes" id="UP001500713">
    <property type="component" value="Unassembled WGS sequence"/>
</dbReference>
<keyword evidence="2" id="KW-0731">Sigma factor</keyword>
<dbReference type="RefSeq" id="WP_229956643.1">
    <property type="nucleotide sequence ID" value="NZ_BAAAEM010000002.1"/>
</dbReference>
<dbReference type="Gene3D" id="1.10.1740.10">
    <property type="match status" value="1"/>
</dbReference>
<evidence type="ECO:0000259" key="7">
    <source>
        <dbReference type="Pfam" id="PF04545"/>
    </source>
</evidence>
<keyword evidence="3" id="KW-0238">DNA-binding</keyword>
<dbReference type="PANTHER" id="PTHR30385:SF7">
    <property type="entry name" value="RNA POLYMERASE SIGMA FACTOR FLIA"/>
    <property type="match status" value="1"/>
</dbReference>
<evidence type="ECO:0000313" key="9">
    <source>
        <dbReference type="Proteomes" id="UP001500713"/>
    </source>
</evidence>
<dbReference type="InterPro" id="IPR000943">
    <property type="entry name" value="RNA_pol_sigma70"/>
</dbReference>
<evidence type="ECO:0000256" key="3">
    <source>
        <dbReference type="ARBA" id="ARBA00023125"/>
    </source>
</evidence>
<feature type="domain" description="RNA polymerase sigma-70 region 3" evidence="5">
    <location>
        <begin position="107"/>
        <end position="148"/>
    </location>
</feature>
<dbReference type="CDD" id="cd06171">
    <property type="entry name" value="Sigma70_r4"/>
    <property type="match status" value="1"/>
</dbReference>
<keyword evidence="9" id="KW-1185">Reference proteome</keyword>
<reference evidence="8 9" key="1">
    <citation type="journal article" date="2019" name="Int. J. Syst. Evol. Microbiol.">
        <title>The Global Catalogue of Microorganisms (GCM) 10K type strain sequencing project: providing services to taxonomists for standard genome sequencing and annotation.</title>
        <authorList>
            <consortium name="The Broad Institute Genomics Platform"/>
            <consortium name="The Broad Institute Genome Sequencing Center for Infectious Disease"/>
            <person name="Wu L."/>
            <person name="Ma J."/>
        </authorList>
    </citation>
    <scope>NUCLEOTIDE SEQUENCE [LARGE SCALE GENOMIC DNA]</scope>
    <source>
        <strain evidence="8 9">JCM 14162</strain>
    </source>
</reference>
<dbReference type="NCBIfam" id="NF005413">
    <property type="entry name" value="PRK06986.1"/>
    <property type="match status" value="1"/>
</dbReference>
<dbReference type="InterPro" id="IPR007624">
    <property type="entry name" value="RNA_pol_sigma70_r3"/>
</dbReference>
<accession>A0ABN1A7B1</accession>
<keyword evidence="1" id="KW-0805">Transcription regulation</keyword>
<protein>
    <submittedName>
        <fullName evidence="8">FliA/WhiG family RNA polymerase sigma factor</fullName>
    </submittedName>
</protein>
<dbReference type="NCBIfam" id="TIGR02937">
    <property type="entry name" value="sigma70-ECF"/>
    <property type="match status" value="1"/>
</dbReference>
<keyword evidence="4" id="KW-0804">Transcription</keyword>
<dbReference type="Gene3D" id="1.20.140.160">
    <property type="match status" value="1"/>
</dbReference>
<dbReference type="Pfam" id="PF04542">
    <property type="entry name" value="Sigma70_r2"/>
    <property type="match status" value="1"/>
</dbReference>
<dbReference type="InterPro" id="IPR007630">
    <property type="entry name" value="RNA_pol_sigma70_r4"/>
</dbReference>
<evidence type="ECO:0000313" key="8">
    <source>
        <dbReference type="EMBL" id="GAA0469320.1"/>
    </source>
</evidence>
<proteinExistence type="predicted"/>
<dbReference type="InterPro" id="IPR013324">
    <property type="entry name" value="RNA_pol_sigma_r3/r4-like"/>
</dbReference>
<dbReference type="SUPFAM" id="SSF88946">
    <property type="entry name" value="Sigma2 domain of RNA polymerase sigma factors"/>
    <property type="match status" value="1"/>
</dbReference>
<evidence type="ECO:0000259" key="6">
    <source>
        <dbReference type="Pfam" id="PF04542"/>
    </source>
</evidence>
<dbReference type="SUPFAM" id="SSF88659">
    <property type="entry name" value="Sigma3 and sigma4 domains of RNA polymerase sigma factors"/>
    <property type="match status" value="2"/>
</dbReference>
<evidence type="ECO:0000259" key="5">
    <source>
        <dbReference type="Pfam" id="PF04539"/>
    </source>
</evidence>
<evidence type="ECO:0000256" key="4">
    <source>
        <dbReference type="ARBA" id="ARBA00023163"/>
    </source>
</evidence>
<dbReference type="InterPro" id="IPR013325">
    <property type="entry name" value="RNA_pol_sigma_r2"/>
</dbReference>
<feature type="domain" description="RNA polymerase sigma-70 region 2" evidence="6">
    <location>
        <begin position="25"/>
        <end position="95"/>
    </location>
</feature>
<dbReference type="EMBL" id="BAAAEM010000002">
    <property type="protein sequence ID" value="GAA0469320.1"/>
    <property type="molecule type" value="Genomic_DNA"/>
</dbReference>
<organism evidence="8 9">
    <name type="scientific">Parasphingorhabdus litoris</name>
    <dbReference type="NCBI Taxonomy" id="394733"/>
    <lineage>
        <taxon>Bacteria</taxon>
        <taxon>Pseudomonadati</taxon>
        <taxon>Pseudomonadota</taxon>
        <taxon>Alphaproteobacteria</taxon>
        <taxon>Sphingomonadales</taxon>
        <taxon>Sphingomonadaceae</taxon>
        <taxon>Parasphingorhabdus</taxon>
    </lineage>
</organism>
<evidence type="ECO:0000256" key="2">
    <source>
        <dbReference type="ARBA" id="ARBA00023082"/>
    </source>
</evidence>
<sequence>MTYLDPNFADLTYGPSATAASQEKLIESHLPLVRKLAWQVHSRLSTTVEVEDLLQIGMVALVEAAQSFEDRGLGFTNYAKLRIRGAMIDQLRKQSSISRSAMQFQKQLREVQEELAQKLGYAPSQSELAAAMDMDQKSFQTALHNSESIDLQSMDEVYSDHNIWFSDSSERADDRIERHQKQQRIADAIDALPERDGLILQLYFVEEMNLEEIGRTLDIGASRVCQIKKAALEKLHTMLAKPQ</sequence>
<dbReference type="PRINTS" id="PR00046">
    <property type="entry name" value="SIGMA70FCT"/>
</dbReference>
<name>A0ABN1A7B1_9SPHN</name>
<gene>
    <name evidence="8" type="ORF">GCM10009096_07810</name>
</gene>
<dbReference type="InterPro" id="IPR007627">
    <property type="entry name" value="RNA_pol_sigma70_r2"/>
</dbReference>
<dbReference type="NCBIfam" id="TIGR02479">
    <property type="entry name" value="FliA_WhiG"/>
    <property type="match status" value="1"/>
</dbReference>